<dbReference type="Proteomes" id="UP000681967">
    <property type="component" value="Unassembled WGS sequence"/>
</dbReference>
<evidence type="ECO:0000313" key="2">
    <source>
        <dbReference type="EMBL" id="CAF4358227.1"/>
    </source>
</evidence>
<reference evidence="1" key="1">
    <citation type="submission" date="2021-02" db="EMBL/GenBank/DDBJ databases">
        <authorList>
            <person name="Nowell W R."/>
        </authorList>
    </citation>
    <scope>NUCLEOTIDE SEQUENCE</scope>
</reference>
<dbReference type="SUPFAM" id="SSF57903">
    <property type="entry name" value="FYVE/PHD zinc finger"/>
    <property type="match status" value="1"/>
</dbReference>
<dbReference type="Proteomes" id="UP000681720">
    <property type="component" value="Unassembled WGS sequence"/>
</dbReference>
<dbReference type="EMBL" id="CAJOBH010023423">
    <property type="protein sequence ID" value="CAF4235195.1"/>
    <property type="molecule type" value="Genomic_DNA"/>
</dbReference>
<protein>
    <submittedName>
        <fullName evidence="1">Uncharacterized protein</fullName>
    </submittedName>
</protein>
<dbReference type="AlphaFoldDB" id="A0A8S2SQ59"/>
<dbReference type="InterPro" id="IPR013083">
    <property type="entry name" value="Znf_RING/FYVE/PHD"/>
</dbReference>
<name>A0A8S2SQ59_9BILA</name>
<feature type="non-terminal residue" evidence="1">
    <location>
        <position position="1"/>
    </location>
</feature>
<comment type="caution">
    <text evidence="1">The sequence shown here is derived from an EMBL/GenBank/DDBJ whole genome shotgun (WGS) entry which is preliminary data.</text>
</comment>
<organism evidence="1 3">
    <name type="scientific">Rotaria magnacalcarata</name>
    <dbReference type="NCBI Taxonomy" id="392030"/>
    <lineage>
        <taxon>Eukaryota</taxon>
        <taxon>Metazoa</taxon>
        <taxon>Spiralia</taxon>
        <taxon>Gnathifera</taxon>
        <taxon>Rotifera</taxon>
        <taxon>Eurotatoria</taxon>
        <taxon>Bdelloidea</taxon>
        <taxon>Philodinida</taxon>
        <taxon>Philodinidae</taxon>
        <taxon>Rotaria</taxon>
    </lineage>
</organism>
<evidence type="ECO:0000313" key="3">
    <source>
        <dbReference type="Proteomes" id="UP000681967"/>
    </source>
</evidence>
<sequence length="53" mass="6143">SYWIPNKDVHECSTCKLVFGSNHSKHHCRGLYLKNSHQLIYTVKPHCLTSIAF</sequence>
<dbReference type="Gene3D" id="3.30.40.10">
    <property type="entry name" value="Zinc/RING finger domain, C3HC4 (zinc finger)"/>
    <property type="match status" value="1"/>
</dbReference>
<dbReference type="InterPro" id="IPR011011">
    <property type="entry name" value="Znf_FYVE_PHD"/>
</dbReference>
<evidence type="ECO:0000313" key="1">
    <source>
        <dbReference type="EMBL" id="CAF4235195.1"/>
    </source>
</evidence>
<gene>
    <name evidence="1" type="ORF">BYL167_LOCUS24946</name>
    <name evidence="2" type="ORF">GIL414_LOCUS28282</name>
</gene>
<accession>A0A8S2SQ59</accession>
<proteinExistence type="predicted"/>
<dbReference type="EMBL" id="CAJOBJ010047600">
    <property type="protein sequence ID" value="CAF4358227.1"/>
    <property type="molecule type" value="Genomic_DNA"/>
</dbReference>